<accession>A0A915JDI9</accession>
<sequence>TAYYSPFSIFNSVDSYCTVECENFNYRTLVCRSTSNPKWDILLIFLRKLVDKPITIDVWDANILKDSFLGRAVIRCPISNDVKTETIQLGSKKNRRNDSISDKFYGLLKVEVVTYNNTIYL</sequence>
<organism evidence="2 3">
    <name type="scientific">Romanomermis culicivorax</name>
    <name type="common">Nematode worm</name>
    <dbReference type="NCBI Taxonomy" id="13658"/>
    <lineage>
        <taxon>Eukaryota</taxon>
        <taxon>Metazoa</taxon>
        <taxon>Ecdysozoa</taxon>
        <taxon>Nematoda</taxon>
        <taxon>Enoplea</taxon>
        <taxon>Dorylaimia</taxon>
        <taxon>Mermithida</taxon>
        <taxon>Mermithoidea</taxon>
        <taxon>Mermithidae</taxon>
        <taxon>Romanomermis</taxon>
    </lineage>
</organism>
<feature type="domain" description="C2" evidence="1">
    <location>
        <begin position="1"/>
        <end position="91"/>
    </location>
</feature>
<evidence type="ECO:0000259" key="1">
    <source>
        <dbReference type="PROSITE" id="PS50004"/>
    </source>
</evidence>
<reference evidence="3" key="1">
    <citation type="submission" date="2022-11" db="UniProtKB">
        <authorList>
            <consortium name="WormBaseParasite"/>
        </authorList>
    </citation>
    <scope>IDENTIFICATION</scope>
</reference>
<dbReference type="InterPro" id="IPR000008">
    <property type="entry name" value="C2_dom"/>
</dbReference>
<evidence type="ECO:0000313" key="3">
    <source>
        <dbReference type="WBParaSite" id="nRc.2.0.1.t24237-RA"/>
    </source>
</evidence>
<protein>
    <submittedName>
        <fullName evidence="3">C2 domain-containing protein</fullName>
    </submittedName>
</protein>
<dbReference type="InterPro" id="IPR035892">
    <property type="entry name" value="C2_domain_sf"/>
</dbReference>
<dbReference type="Gene3D" id="2.60.40.150">
    <property type="entry name" value="C2 domain"/>
    <property type="match status" value="1"/>
</dbReference>
<dbReference type="Proteomes" id="UP000887565">
    <property type="component" value="Unplaced"/>
</dbReference>
<dbReference type="AlphaFoldDB" id="A0A915JDI9"/>
<keyword evidence="2" id="KW-1185">Reference proteome</keyword>
<evidence type="ECO:0000313" key="2">
    <source>
        <dbReference type="Proteomes" id="UP000887565"/>
    </source>
</evidence>
<dbReference type="OMA" id="INIDVWH"/>
<dbReference type="PROSITE" id="PS50004">
    <property type="entry name" value="C2"/>
    <property type="match status" value="1"/>
</dbReference>
<name>A0A915JDI9_ROMCU</name>
<dbReference type="Pfam" id="PF00168">
    <property type="entry name" value="C2"/>
    <property type="match status" value="1"/>
</dbReference>
<dbReference type="WBParaSite" id="nRc.2.0.1.t24237-RA">
    <property type="protein sequence ID" value="nRc.2.0.1.t24237-RA"/>
    <property type="gene ID" value="nRc.2.0.1.g24237"/>
</dbReference>
<dbReference type="SUPFAM" id="SSF49562">
    <property type="entry name" value="C2 domain (Calcium/lipid-binding domain, CaLB)"/>
    <property type="match status" value="1"/>
</dbReference>
<proteinExistence type="predicted"/>